<dbReference type="FunFam" id="3.30.160.60:FF:001301">
    <property type="entry name" value="Blast:Protein hunchback"/>
    <property type="match status" value="1"/>
</dbReference>
<dbReference type="InterPro" id="IPR050888">
    <property type="entry name" value="ZnF_C2H2-type_TF"/>
</dbReference>
<feature type="region of interest" description="Disordered" evidence="11">
    <location>
        <begin position="571"/>
        <end position="598"/>
    </location>
</feature>
<feature type="domain" description="C2H2-type" evidence="12">
    <location>
        <begin position="975"/>
        <end position="1002"/>
    </location>
</feature>
<feature type="region of interest" description="Disordered" evidence="11">
    <location>
        <begin position="705"/>
        <end position="760"/>
    </location>
</feature>
<keyword evidence="9" id="KW-0539">Nucleus</keyword>
<keyword evidence="3" id="KW-0217">Developmental protein</keyword>
<dbReference type="GO" id="GO:0008270">
    <property type="term" value="F:zinc ion binding"/>
    <property type="evidence" value="ECO:0007669"/>
    <property type="project" value="UniProtKB-KW"/>
</dbReference>
<evidence type="ECO:0000259" key="12">
    <source>
        <dbReference type="PROSITE" id="PS50157"/>
    </source>
</evidence>
<evidence type="ECO:0000256" key="5">
    <source>
        <dbReference type="ARBA" id="ARBA00022737"/>
    </source>
</evidence>
<comment type="caution">
    <text evidence="13">The sequence shown here is derived from an EMBL/GenBank/DDBJ whole genome shotgun (WGS) entry which is preliminary data.</text>
</comment>
<dbReference type="EMBL" id="NEDP02004701">
    <property type="protein sequence ID" value="OWF44667.1"/>
    <property type="molecule type" value="Genomic_DNA"/>
</dbReference>
<feature type="region of interest" description="Disordered" evidence="11">
    <location>
        <begin position="772"/>
        <end position="824"/>
    </location>
</feature>
<feature type="domain" description="C2H2-type" evidence="12">
    <location>
        <begin position="212"/>
        <end position="240"/>
    </location>
</feature>
<accession>A0A210Q7F1</accession>
<feature type="domain" description="C2H2-type" evidence="12">
    <location>
        <begin position="255"/>
        <end position="282"/>
    </location>
</feature>
<proteinExistence type="inferred from homology"/>
<dbReference type="Gene3D" id="3.30.160.60">
    <property type="entry name" value="Classic Zinc Finger"/>
    <property type="match status" value="4"/>
</dbReference>
<evidence type="ECO:0000256" key="6">
    <source>
        <dbReference type="ARBA" id="ARBA00022771"/>
    </source>
</evidence>
<dbReference type="PANTHER" id="PTHR24406">
    <property type="entry name" value="TRANSCRIPTIONAL REPRESSOR CTCFL-RELATED"/>
    <property type="match status" value="1"/>
</dbReference>
<feature type="compositionally biased region" description="Polar residues" evidence="11">
    <location>
        <begin position="1"/>
        <end position="12"/>
    </location>
</feature>
<sequence>MEGTDNQKLQQNGEDDTPNGHADPGTDKGHSQDPFCEVKGRQKMQGDEPGYNEPEDCSESIHDLGGAIKRADAVSPQIADGVDKVMSEDHTLIENQEDWKKTYGENINEDDHLNNSSYHGDSHEKSNHLDNSSFLRDTDDLEDSSSPIVSPYDDHDGLNVNNSSYISDGSSFDTDSINLVPNKEGVFFCHLCSFSGRNQGEFEQHMTCHFEHTCPHCDYKSRTEGRLKRHIKDFHTEDPPEGFGTKRNMGRPKVFRCKQCDFSAIEKEEFWSHARSHIKEDKILQCPRCPFVTEYKHHLEYHLRNHFGSKPFKCNKCNYSCVNKSMLNSHMKSHTNVYQYRCADCTYATKYCHSLKLHLRKYNHKPATVLNSDGSLPQGIDAEASGLSLMQKRGPPRGPRGPRKDKFDPFVSQFLNMPHVGLPGMPAGMNGGMMSPYWPVLNQFPPNGLHAPPPLVPVSMNSPLGTLPQEFAQRKIALQSTPGMGNSPGGHKLSPNSLFKCKFCSFASDIKNDLLRHVMKVHASENRDLFSIIGISPEAFLEDRYKHKFGSPGSKFHADDGKFPTLNIKRELPSPESVKSSTPSWPEEYPVGSSPTKARYLHSPNGGFAGLSKMSYDAYKNGMKSPLKVPDPPAGEDIIKQMMHKFGSGMPATSPRVNRESSPLDLTKRRSPSMSPTLAEGYNQYPQDRNMFLERHDIMPTGAEMYEHELPRRRPIDKLPQEESQELPRKRPTEELLHEESREMYESEPPKKRSRKGKAFKLDTLCMKLQEKAGDSDVEDAYSGSDGYVDNEAHGTRQECDSEAYGAETISNEDQNEGRPEDKEVKNNAEDFEDVHKNLAILNNGKCNEFAEGENKEEMERKESVKEGEAKDTDDENGRSREQMNLNIKKALEMAQIKLRETGRRREMEMSMSAWHESNKAYHFQRGMNGHSLPSTSDLDTLHSRFPADNAHGSFITSTPKSKSTGMMGHEVDKYECAYCEIAFRNCVMYTMHMGYHGYRNPFKCNMCGLTCSDKVDFFLHIAREAHN</sequence>
<feature type="domain" description="C2H2-type" evidence="12">
    <location>
        <begin position="499"/>
        <end position="527"/>
    </location>
</feature>
<evidence type="ECO:0000256" key="8">
    <source>
        <dbReference type="ARBA" id="ARBA00023125"/>
    </source>
</evidence>
<dbReference type="GO" id="GO:0000977">
    <property type="term" value="F:RNA polymerase II transcription regulatory region sequence-specific DNA binding"/>
    <property type="evidence" value="ECO:0007669"/>
    <property type="project" value="UniProtKB-ARBA"/>
</dbReference>
<dbReference type="GO" id="GO:0040034">
    <property type="term" value="P:regulation of development, heterochronic"/>
    <property type="evidence" value="ECO:0007669"/>
    <property type="project" value="UniProtKB-ARBA"/>
</dbReference>
<evidence type="ECO:0000256" key="1">
    <source>
        <dbReference type="ARBA" id="ARBA00004123"/>
    </source>
</evidence>
<dbReference type="GO" id="GO:0005634">
    <property type="term" value="C:nucleus"/>
    <property type="evidence" value="ECO:0007669"/>
    <property type="project" value="UniProtKB-SubCell"/>
</dbReference>
<keyword evidence="5" id="KW-0677">Repeat</keyword>
<evidence type="ECO:0000313" key="14">
    <source>
        <dbReference type="Proteomes" id="UP000242188"/>
    </source>
</evidence>
<feature type="domain" description="C2H2-type" evidence="12">
    <location>
        <begin position="284"/>
        <end position="311"/>
    </location>
</feature>
<name>A0A210Q7F1_MIZYE</name>
<feature type="compositionally biased region" description="Basic and acidic residues" evidence="11">
    <location>
        <begin position="24"/>
        <end position="46"/>
    </location>
</feature>
<dbReference type="FunFam" id="3.30.160.60:FF:001482">
    <property type="entry name" value="Hunchback"/>
    <property type="match status" value="1"/>
</dbReference>
<comment type="subcellular location">
    <subcellularLocation>
        <location evidence="1">Nucleus</location>
    </subcellularLocation>
</comment>
<keyword evidence="4" id="KW-0479">Metal-binding</keyword>
<evidence type="ECO:0000313" key="13">
    <source>
        <dbReference type="EMBL" id="OWF44667.1"/>
    </source>
</evidence>
<feature type="compositionally biased region" description="Basic and acidic residues" evidence="11">
    <location>
        <begin position="705"/>
        <end position="751"/>
    </location>
</feature>
<evidence type="ECO:0000256" key="10">
    <source>
        <dbReference type="PROSITE-ProRule" id="PRU00042"/>
    </source>
</evidence>
<protein>
    <submittedName>
        <fullName evidence="13">Protein hunchback</fullName>
    </submittedName>
</protein>
<gene>
    <name evidence="13" type="ORF">KP79_PYT24047</name>
</gene>
<comment type="similarity">
    <text evidence="2">Belongs to the hunchback C2H2-type zinc-finger protein family.</text>
</comment>
<evidence type="ECO:0000256" key="2">
    <source>
        <dbReference type="ARBA" id="ARBA00007746"/>
    </source>
</evidence>
<feature type="domain" description="C2H2-type" evidence="12">
    <location>
        <begin position="312"/>
        <end position="339"/>
    </location>
</feature>
<evidence type="ECO:0000256" key="7">
    <source>
        <dbReference type="ARBA" id="ARBA00022833"/>
    </source>
</evidence>
<dbReference type="InterPro" id="IPR013087">
    <property type="entry name" value="Znf_C2H2_type"/>
</dbReference>
<dbReference type="PROSITE" id="PS50157">
    <property type="entry name" value="ZINC_FINGER_C2H2_2"/>
    <property type="match status" value="6"/>
</dbReference>
<feature type="compositionally biased region" description="Basic and acidic residues" evidence="11">
    <location>
        <begin position="853"/>
        <end position="880"/>
    </location>
</feature>
<dbReference type="OrthoDB" id="10015593at2759"/>
<feature type="region of interest" description="Disordered" evidence="11">
    <location>
        <begin position="106"/>
        <end position="156"/>
    </location>
</feature>
<dbReference type="SMART" id="SM00355">
    <property type="entry name" value="ZnF_C2H2"/>
    <property type="match status" value="9"/>
</dbReference>
<feature type="region of interest" description="Disordered" evidence="11">
    <location>
        <begin position="1"/>
        <end position="64"/>
    </location>
</feature>
<dbReference type="Proteomes" id="UP000242188">
    <property type="component" value="Unassembled WGS sequence"/>
</dbReference>
<keyword evidence="7" id="KW-0862">Zinc</keyword>
<keyword evidence="8" id="KW-0238">DNA-binding</keyword>
<evidence type="ECO:0000256" key="11">
    <source>
        <dbReference type="SAM" id="MobiDB-lite"/>
    </source>
</evidence>
<reference evidence="13 14" key="1">
    <citation type="journal article" date="2017" name="Nat. Ecol. Evol.">
        <title>Scallop genome provides insights into evolution of bilaterian karyotype and development.</title>
        <authorList>
            <person name="Wang S."/>
            <person name="Zhang J."/>
            <person name="Jiao W."/>
            <person name="Li J."/>
            <person name="Xun X."/>
            <person name="Sun Y."/>
            <person name="Guo X."/>
            <person name="Huan P."/>
            <person name="Dong B."/>
            <person name="Zhang L."/>
            <person name="Hu X."/>
            <person name="Sun X."/>
            <person name="Wang J."/>
            <person name="Zhao C."/>
            <person name="Wang Y."/>
            <person name="Wang D."/>
            <person name="Huang X."/>
            <person name="Wang R."/>
            <person name="Lv J."/>
            <person name="Li Y."/>
            <person name="Zhang Z."/>
            <person name="Liu B."/>
            <person name="Lu W."/>
            <person name="Hui Y."/>
            <person name="Liang J."/>
            <person name="Zhou Z."/>
            <person name="Hou R."/>
            <person name="Li X."/>
            <person name="Liu Y."/>
            <person name="Li H."/>
            <person name="Ning X."/>
            <person name="Lin Y."/>
            <person name="Zhao L."/>
            <person name="Xing Q."/>
            <person name="Dou J."/>
            <person name="Li Y."/>
            <person name="Mao J."/>
            <person name="Guo H."/>
            <person name="Dou H."/>
            <person name="Li T."/>
            <person name="Mu C."/>
            <person name="Jiang W."/>
            <person name="Fu Q."/>
            <person name="Fu X."/>
            <person name="Miao Y."/>
            <person name="Liu J."/>
            <person name="Yu Q."/>
            <person name="Li R."/>
            <person name="Liao H."/>
            <person name="Li X."/>
            <person name="Kong Y."/>
            <person name="Jiang Z."/>
            <person name="Chourrout D."/>
            <person name="Li R."/>
            <person name="Bao Z."/>
        </authorList>
    </citation>
    <scope>NUCLEOTIDE SEQUENCE [LARGE SCALE GENOMIC DNA]</scope>
    <source>
        <strain evidence="13 14">PY_sf001</strain>
    </source>
</reference>
<dbReference type="InterPro" id="IPR036236">
    <property type="entry name" value="Znf_C2H2_sf"/>
</dbReference>
<feature type="region of interest" description="Disordered" evidence="11">
    <location>
        <begin position="851"/>
        <end position="880"/>
    </location>
</feature>
<feature type="compositionally biased region" description="Basic and acidic residues" evidence="11">
    <location>
        <begin position="791"/>
        <end position="800"/>
    </location>
</feature>
<evidence type="ECO:0000256" key="4">
    <source>
        <dbReference type="ARBA" id="ARBA00022723"/>
    </source>
</evidence>
<dbReference type="SUPFAM" id="SSF57667">
    <property type="entry name" value="beta-beta-alpha zinc fingers"/>
    <property type="match status" value="3"/>
</dbReference>
<keyword evidence="6 10" id="KW-0863">Zinc-finger</keyword>
<dbReference type="GO" id="GO:0000122">
    <property type="term" value="P:negative regulation of transcription by RNA polymerase II"/>
    <property type="evidence" value="ECO:0007669"/>
    <property type="project" value="UniProtKB-ARBA"/>
</dbReference>
<feature type="region of interest" description="Disordered" evidence="11">
    <location>
        <begin position="648"/>
        <end position="682"/>
    </location>
</feature>
<dbReference type="AlphaFoldDB" id="A0A210Q7F1"/>
<evidence type="ECO:0000256" key="9">
    <source>
        <dbReference type="ARBA" id="ARBA00023242"/>
    </source>
</evidence>
<dbReference type="PROSITE" id="PS00028">
    <property type="entry name" value="ZINC_FINGER_C2H2_1"/>
    <property type="match status" value="3"/>
</dbReference>
<dbReference type="Pfam" id="PF00096">
    <property type="entry name" value="zf-C2H2"/>
    <property type="match status" value="1"/>
</dbReference>
<keyword evidence="14" id="KW-1185">Reference proteome</keyword>
<evidence type="ECO:0000256" key="3">
    <source>
        <dbReference type="ARBA" id="ARBA00022473"/>
    </source>
</evidence>
<organism evidence="13 14">
    <name type="scientific">Mizuhopecten yessoensis</name>
    <name type="common">Japanese scallop</name>
    <name type="synonym">Patinopecten yessoensis</name>
    <dbReference type="NCBI Taxonomy" id="6573"/>
    <lineage>
        <taxon>Eukaryota</taxon>
        <taxon>Metazoa</taxon>
        <taxon>Spiralia</taxon>
        <taxon>Lophotrochozoa</taxon>
        <taxon>Mollusca</taxon>
        <taxon>Bivalvia</taxon>
        <taxon>Autobranchia</taxon>
        <taxon>Pteriomorphia</taxon>
        <taxon>Pectinida</taxon>
        <taxon>Pectinoidea</taxon>
        <taxon>Pectinidae</taxon>
        <taxon>Mizuhopecten</taxon>
    </lineage>
</organism>